<dbReference type="InterPro" id="IPR013187">
    <property type="entry name" value="F-box-assoc_dom_typ3"/>
</dbReference>
<dbReference type="Proteomes" id="UP001161247">
    <property type="component" value="Chromosome 1"/>
</dbReference>
<gene>
    <name evidence="2" type="ORF">OLC1_LOCUS1834</name>
</gene>
<dbReference type="Pfam" id="PF08268">
    <property type="entry name" value="FBA_3"/>
    <property type="match status" value="1"/>
</dbReference>
<sequence length="128" mass="14659">MLELPASTNHYEECDEKNPADKYYIGFDPVSERYKLLKIFPGHVEILTIGVDSSWRTVNSHPPKGMTLYSASCLSGILCWDCYVDRVGEQIMAFHLAQEKFIHIPVPEVDAEFDDVSVQLMNLYLIFL</sequence>
<evidence type="ECO:0000313" key="3">
    <source>
        <dbReference type="Proteomes" id="UP001161247"/>
    </source>
</evidence>
<proteinExistence type="predicted"/>
<keyword evidence="3" id="KW-1185">Reference proteome</keyword>
<dbReference type="NCBIfam" id="TIGR01640">
    <property type="entry name" value="F_box_assoc_1"/>
    <property type="match status" value="1"/>
</dbReference>
<evidence type="ECO:0000259" key="1">
    <source>
        <dbReference type="Pfam" id="PF08268"/>
    </source>
</evidence>
<dbReference type="PANTHER" id="PTHR31111">
    <property type="entry name" value="BNAA05G37150D PROTEIN-RELATED"/>
    <property type="match status" value="1"/>
</dbReference>
<feature type="domain" description="F-box associated beta-propeller type 3" evidence="1">
    <location>
        <begin position="15"/>
        <end position="121"/>
    </location>
</feature>
<organism evidence="2 3">
    <name type="scientific">Oldenlandia corymbosa var. corymbosa</name>
    <dbReference type="NCBI Taxonomy" id="529605"/>
    <lineage>
        <taxon>Eukaryota</taxon>
        <taxon>Viridiplantae</taxon>
        <taxon>Streptophyta</taxon>
        <taxon>Embryophyta</taxon>
        <taxon>Tracheophyta</taxon>
        <taxon>Spermatophyta</taxon>
        <taxon>Magnoliopsida</taxon>
        <taxon>eudicotyledons</taxon>
        <taxon>Gunneridae</taxon>
        <taxon>Pentapetalae</taxon>
        <taxon>asterids</taxon>
        <taxon>lamiids</taxon>
        <taxon>Gentianales</taxon>
        <taxon>Rubiaceae</taxon>
        <taxon>Rubioideae</taxon>
        <taxon>Spermacoceae</taxon>
        <taxon>Hedyotis-Oldenlandia complex</taxon>
        <taxon>Oldenlandia</taxon>
    </lineage>
</organism>
<name>A0AAV1C1H0_OLDCO</name>
<reference evidence="2" key="1">
    <citation type="submission" date="2023-03" db="EMBL/GenBank/DDBJ databases">
        <authorList>
            <person name="Julca I."/>
        </authorList>
    </citation>
    <scope>NUCLEOTIDE SEQUENCE</scope>
</reference>
<protein>
    <submittedName>
        <fullName evidence="2">OLC1v1024088C1</fullName>
    </submittedName>
</protein>
<dbReference type="InterPro" id="IPR017451">
    <property type="entry name" value="F-box-assoc_interact_dom"/>
</dbReference>
<evidence type="ECO:0000313" key="2">
    <source>
        <dbReference type="EMBL" id="CAI9089501.1"/>
    </source>
</evidence>
<accession>A0AAV1C1H0</accession>
<dbReference type="PANTHER" id="PTHR31111:SF19">
    <property type="entry name" value="F-BOX DOMAIN-CONTAINING PROTEIN"/>
    <property type="match status" value="1"/>
</dbReference>
<dbReference type="EMBL" id="OX459118">
    <property type="protein sequence ID" value="CAI9089501.1"/>
    <property type="molecule type" value="Genomic_DNA"/>
</dbReference>
<dbReference type="AlphaFoldDB" id="A0AAV1C1H0"/>